<evidence type="ECO:0000256" key="5">
    <source>
        <dbReference type="SAM" id="MobiDB-lite"/>
    </source>
</evidence>
<feature type="binding site" evidence="4">
    <location>
        <position position="1486"/>
    </location>
    <ligand>
        <name>S-adenosyl-L-methionine</name>
        <dbReference type="ChEBI" id="CHEBI:59789"/>
    </ligand>
</feature>
<feature type="domain" description="CBM21" evidence="6">
    <location>
        <begin position="127"/>
        <end position="235"/>
    </location>
</feature>
<comment type="similarity">
    <text evidence="4">Belongs to the BMT2 family.</text>
</comment>
<gene>
    <name evidence="4" type="primary">BMT2</name>
    <name evidence="4" type="synonym">SAMTOR</name>
    <name evidence="7" type="ORF">XNOV1_A010190</name>
</gene>
<comment type="subunit">
    <text evidence="4">Interacts with the GATOR1 complex; interaction is disrupted when BMT2/SAMTOR binds S-adenosyl-L-methionine. Interacts with the KICSTOR complex; interaction is disrupted when BMT2/SAMTOR binds S-adenosyl-L-methionine.</text>
</comment>
<feature type="compositionally biased region" description="Polar residues" evidence="5">
    <location>
        <begin position="1099"/>
        <end position="1119"/>
    </location>
</feature>
<dbReference type="Proteomes" id="UP001178508">
    <property type="component" value="Chromosome 5"/>
</dbReference>
<feature type="region of interest" description="Disordered" evidence="5">
    <location>
        <begin position="37"/>
        <end position="66"/>
    </location>
</feature>
<keyword evidence="3 4" id="KW-0949">S-adenosyl-L-methionine</keyword>
<keyword evidence="2 4" id="KW-0808">Transferase</keyword>
<dbReference type="PROSITE" id="PS51159">
    <property type="entry name" value="CBM21"/>
    <property type="match status" value="1"/>
</dbReference>
<sequence>MEFVGQPRPARACNLLGVPGPSLVDLDDDEGEIVIGIRPKSSPLPRRKSSLSDDDSEPMPPLSGSRRVSFADAKGLNLVQVKEFDIWDIPKLPDFDSSEGRDKDLEEYSITSHNFSPLLPSEELFAKVRDQKLELESIELLPGTTILRGVIRVLNISFDKMVYVRTTLDSWSTHFDLLAEYIPGSSEGLMDCFSFRLTLVPPFGEQGARVDFCLRYETPFGAFWANNNGGNYVLFCNKRAKEETDKPQQESAKKKGCLKIVSQNFFTVENFSGMGASFQENIKTDVSKQGEEAETLKAKRIFDGQSGTLEEDDQKIPTKSRRNCSRRNRRKAARMARVREYFSERSGVNNPEKEDLWSEVKQTAGEELPSDAKSLSEWSSRAEDSRFVSGSVETNSESLTDVLQDMSPAHDYTSSSQAEKSEIISLADSPTLKGGESASDIPDDILNSKDEYQDINKSVYEAVESRKDEDVCQECTNDFTPESLDSFVSAVSGESLGSGSNSVTFGTVVAPLYHQAFGRAGTESEGTADLGNASKDTLNICPEKQVTRCTATTDTSESTDAAKGNMNKVRESLDAFLRSSPMEEDETSLSTTPQDILNRAESLQVPNEITYSNQRIPAEADPNAVYSLNTDVLDTLILAGSSDLQGESQEETLTRDLRSQTTEEMAEAQPSEQTSTQVKTNPDETHAQPETKETVTSLDTFGESERFNHETGQQTSRRGETEENISKTLTRSARIDVKVSETLHDLNLNFINNSDGKSAVESYDSCLEALQGKDVTTCQLSLKTKKETYDAVEANKVANSTKEAESLVMRSDRHIRGDINVETEGGDTPKQEEMSGLGKIEHHNLAEFCSADVTVVKNWEMMVEEEEINILTYEEESEGISIRAGDIEAVEEDHIEQLWDVVKEMTSENRDTAEEEDEKTHDEDVQERGEVENEAEAVDVSEDREEQIVEGVKDRARKMEETELTKRTDPESKDDPKEKEQDFPKIEEVNFERTNIQEEEEIEKVEERHLSFEEEGLENEGVKRKREKTQENPDNTETSQIIDAGDKGSENMREEDRKNVAECFEDRSESSQIEVEDDSSALVNNVPETRDTEKENAREAQSSHIQSEPYTEGEFQTNEGVERVSPKADRGESQSTFAGEGLCIFDNKPDNDQTGLDDAASSESDSDDEVELYMHCLRAVHTGAQAAKDGNKDAGFGMSKKPSVNRSKLLSTPMPSITESVDEEQNFSCLQDDIADTETLDFQPTAAPPAAADLSLDGALSVLRRVRQSQPISSRVVARYAGSPVRLQLGKGEASGRGRRKAASAARCGAMDLRDNVETGETENQQEMFYMPIPDEAPCKKEQEKLSGVVKNVHRKLRRKYREVGDFDKIWREHCEDEQTLSEYALAMKNLADNHWTKNCEGEGRIEWCRSVCQEYFLDGGMKRMLEKDEKSAALAMGLTAASVSTQPHTTIPSSISQLGKMRLLDVGSCFNPFLKFDEFLTVGIDIVPAVESVYKCDFLNLQLQQPLQLAGDAVEAFLRQLQNPIDTLPSQLFHVVVFSLLLSYFPSPYQRWICCKKAHELLELHGLLLIITPDSSHQNRHALMMRSWRVAVESLGFKRYKYIKYSHMHLIAFRKVCLATTSDLVSRNYPEMLYIPQDFHSNEEEECADVPVQVRSEFEEDQLAWGFTELPDTPYDSDSGESQSSSVPGFHELEDPILLQS</sequence>
<comment type="function">
    <text evidence="4">S-adenosyl-L-methionine-binding protein that acts as an inhibitor of mTORC1 signaling via interaction with the GATOR1 and KICSTOR complexes. Acts as a sensor of S-adenosyl-L-methionine to signal methionine sufficiency to mTORC1: in presence of methionine, binds S-adenosyl-L-methionine, leading to disrupt interaction with the GATOR1 and KICSTOR complexes and promote mTORC1 signaling. Upon methionine starvation, S-adenosyl-L-methionine levels are reduced, thereby promoting the association with GATOR1 and KICSTOR, leading to inhibit mTORC1 signaling. Probably also acts as a S-adenosyl-L-methionine-dependent methyltransferase.</text>
</comment>
<dbReference type="EMBL" id="OY660868">
    <property type="protein sequence ID" value="CAJ1056235.1"/>
    <property type="molecule type" value="Genomic_DNA"/>
</dbReference>
<dbReference type="FunFam" id="3.40.50.150:FF:000089">
    <property type="entry name" value="S-adenosylmethionine sensor upstream of mTORC1"/>
    <property type="match status" value="1"/>
</dbReference>
<name>A0AAV1F5P7_XYRNO</name>
<feature type="compositionally biased region" description="Polar residues" evidence="5">
    <location>
        <begin position="670"/>
        <end position="680"/>
    </location>
</feature>
<evidence type="ECO:0000256" key="3">
    <source>
        <dbReference type="ARBA" id="ARBA00022691"/>
    </source>
</evidence>
<dbReference type="InterPro" id="IPR038175">
    <property type="entry name" value="CBM21_dom_sf"/>
</dbReference>
<feature type="compositionally biased region" description="Polar residues" evidence="5">
    <location>
        <begin position="1032"/>
        <end position="1041"/>
    </location>
</feature>
<evidence type="ECO:0000313" key="8">
    <source>
        <dbReference type="Proteomes" id="UP001178508"/>
    </source>
</evidence>
<dbReference type="CDD" id="cd22255">
    <property type="entry name" value="PBD_PPP1R3A"/>
    <property type="match status" value="1"/>
</dbReference>
<keyword evidence="8" id="KW-1185">Reference proteome</keyword>
<feature type="region of interest" description="Disordered" evidence="5">
    <location>
        <begin position="907"/>
        <end position="1168"/>
    </location>
</feature>
<accession>A0AAV1F5P7</accession>
<feature type="compositionally biased region" description="Basic and acidic residues" evidence="5">
    <location>
        <begin position="681"/>
        <end position="693"/>
    </location>
</feature>
<protein>
    <recommendedName>
        <fullName evidence="4">S-adenosylmethionine sensor upstream of mTORC1</fullName>
    </recommendedName>
    <alternativeName>
        <fullName evidence="4">Probable methyltransferase BMT2 homolog</fullName>
        <ecNumber evidence="4">2.1.1.-</ecNumber>
    </alternativeName>
</protein>
<feature type="compositionally biased region" description="Basic and acidic residues" evidence="5">
    <location>
        <begin position="1088"/>
        <end position="1098"/>
    </location>
</feature>
<feature type="compositionally biased region" description="Acidic residues" evidence="5">
    <location>
        <begin position="932"/>
        <end position="945"/>
    </location>
</feature>
<feature type="region of interest" description="Disordered" evidence="5">
    <location>
        <begin position="643"/>
        <end position="726"/>
    </location>
</feature>
<proteinExistence type="inferred from homology"/>
<feature type="compositionally biased region" description="Basic residues" evidence="5">
    <location>
        <begin position="318"/>
        <end position="330"/>
    </location>
</feature>
<feature type="region of interest" description="Disordered" evidence="5">
    <location>
        <begin position="1669"/>
        <end position="1702"/>
    </location>
</feature>
<dbReference type="PANTHER" id="PTHR21008">
    <property type="entry name" value="S-ADENOSYLMETHIONINE SENSOR UPSTREAM OF MTORC1-RELATED"/>
    <property type="match status" value="1"/>
</dbReference>
<feature type="region of interest" description="Disordered" evidence="5">
    <location>
        <begin position="306"/>
        <end position="330"/>
    </location>
</feature>
<dbReference type="Pfam" id="PF03370">
    <property type="entry name" value="CBM_21"/>
    <property type="match status" value="1"/>
</dbReference>
<feature type="compositionally biased region" description="Basic and acidic residues" evidence="5">
    <location>
        <begin position="951"/>
        <end position="991"/>
    </location>
</feature>
<feature type="compositionally biased region" description="Basic and acidic residues" evidence="5">
    <location>
        <begin position="907"/>
        <end position="931"/>
    </location>
</feature>
<feature type="compositionally biased region" description="Polar residues" evidence="5">
    <location>
        <begin position="1202"/>
        <end position="1211"/>
    </location>
</feature>
<dbReference type="EC" id="2.1.1.-" evidence="4"/>
<dbReference type="GO" id="GO:1904262">
    <property type="term" value="P:negative regulation of TORC1 signaling"/>
    <property type="evidence" value="ECO:0007669"/>
    <property type="project" value="TreeGrafter"/>
</dbReference>
<dbReference type="Gene3D" id="2.60.40.2440">
    <property type="entry name" value="Carbohydrate binding type-21 domain"/>
    <property type="match status" value="1"/>
</dbReference>
<evidence type="ECO:0000256" key="2">
    <source>
        <dbReference type="ARBA" id="ARBA00022679"/>
    </source>
</evidence>
<keyword evidence="1 4" id="KW-0489">Methyltransferase</keyword>
<feature type="compositionally biased region" description="Basic and acidic residues" evidence="5">
    <location>
        <begin position="1044"/>
        <end position="1069"/>
    </location>
</feature>
<dbReference type="GO" id="GO:0008168">
    <property type="term" value="F:methyltransferase activity"/>
    <property type="evidence" value="ECO:0007669"/>
    <property type="project" value="UniProtKB-UniRule"/>
</dbReference>
<dbReference type="GO" id="GO:0032259">
    <property type="term" value="P:methylation"/>
    <property type="evidence" value="ECO:0007669"/>
    <property type="project" value="UniProtKB-KW"/>
</dbReference>
<evidence type="ECO:0000313" key="7">
    <source>
        <dbReference type="EMBL" id="CAJ1056235.1"/>
    </source>
</evidence>
<feature type="region of interest" description="Disordered" evidence="5">
    <location>
        <begin position="1191"/>
        <end position="1211"/>
    </location>
</feature>
<feature type="region of interest" description="Disordered" evidence="5">
    <location>
        <begin position="363"/>
        <end position="394"/>
    </location>
</feature>
<dbReference type="InterPro" id="IPR021867">
    <property type="entry name" value="Bmt2/SAMTOR"/>
</dbReference>
<evidence type="ECO:0000256" key="4">
    <source>
        <dbReference type="HAMAP-Rule" id="MF_03044"/>
    </source>
</evidence>
<feature type="binding site" evidence="4">
    <location>
        <position position="1468"/>
    </location>
    <ligand>
        <name>S-adenosyl-L-methionine</name>
        <dbReference type="ChEBI" id="CHEBI:59789"/>
    </ligand>
</feature>
<dbReference type="PANTHER" id="PTHR21008:SF0">
    <property type="entry name" value="S-ADENOSYLMETHIONINE SENSOR UPSTREAM OF MTORC1"/>
    <property type="match status" value="1"/>
</dbReference>
<reference evidence="7" key="1">
    <citation type="submission" date="2023-08" db="EMBL/GenBank/DDBJ databases">
        <authorList>
            <person name="Alioto T."/>
            <person name="Alioto T."/>
            <person name="Gomez Garrido J."/>
        </authorList>
    </citation>
    <scope>NUCLEOTIDE SEQUENCE</scope>
</reference>
<evidence type="ECO:0000256" key="1">
    <source>
        <dbReference type="ARBA" id="ARBA00022603"/>
    </source>
</evidence>
<feature type="compositionally biased region" description="Basic and acidic residues" evidence="5">
    <location>
        <begin position="1120"/>
        <end position="1132"/>
    </location>
</feature>
<dbReference type="InterPro" id="IPR005036">
    <property type="entry name" value="CBM21_dom"/>
</dbReference>
<dbReference type="HAMAP" id="MF_03044">
    <property type="entry name" value="BMT2"/>
    <property type="match status" value="1"/>
</dbReference>
<evidence type="ECO:0000259" key="6">
    <source>
        <dbReference type="PROSITE" id="PS51159"/>
    </source>
</evidence>
<organism evidence="7 8">
    <name type="scientific">Xyrichtys novacula</name>
    <name type="common">Pearly razorfish</name>
    <name type="synonym">Hemipteronotus novacula</name>
    <dbReference type="NCBI Taxonomy" id="13765"/>
    <lineage>
        <taxon>Eukaryota</taxon>
        <taxon>Metazoa</taxon>
        <taxon>Chordata</taxon>
        <taxon>Craniata</taxon>
        <taxon>Vertebrata</taxon>
        <taxon>Euteleostomi</taxon>
        <taxon>Actinopterygii</taxon>
        <taxon>Neopterygii</taxon>
        <taxon>Teleostei</taxon>
        <taxon>Neoteleostei</taxon>
        <taxon>Acanthomorphata</taxon>
        <taxon>Eupercaria</taxon>
        <taxon>Labriformes</taxon>
        <taxon>Labridae</taxon>
        <taxon>Xyrichtys</taxon>
    </lineage>
</organism>